<feature type="domain" description="PH" evidence="24">
    <location>
        <begin position="34"/>
        <end position="138"/>
    </location>
</feature>
<dbReference type="Pfam" id="PF00387">
    <property type="entry name" value="PI-PLC-Y"/>
    <property type="match status" value="1"/>
</dbReference>
<feature type="domain" description="EF-hand" evidence="27">
    <location>
        <begin position="148"/>
        <end position="183"/>
    </location>
</feature>
<dbReference type="InterPro" id="IPR000909">
    <property type="entry name" value="PLipase_C_PInositol-sp_X_dom"/>
</dbReference>
<feature type="active site" evidence="18">
    <location>
        <position position="319"/>
    </location>
</feature>
<feature type="binding site" evidence="20">
    <location>
        <position position="647"/>
    </location>
    <ligand>
        <name>Ca(2+)</name>
        <dbReference type="ChEBI" id="CHEBI:29108"/>
        <label>4</label>
    </ligand>
</feature>
<evidence type="ECO:0000256" key="13">
    <source>
        <dbReference type="ARBA" id="ARBA00023136"/>
    </source>
</evidence>
<dbReference type="InterPro" id="IPR000008">
    <property type="entry name" value="C2_dom"/>
</dbReference>
<name>A0A8C7SGT4_ONCMY</name>
<evidence type="ECO:0000256" key="12">
    <source>
        <dbReference type="ARBA" id="ARBA00023098"/>
    </source>
</evidence>
<dbReference type="SMART" id="SM00239">
    <property type="entry name" value="C2"/>
    <property type="match status" value="1"/>
</dbReference>
<dbReference type="GO" id="GO:0005634">
    <property type="term" value="C:nucleus"/>
    <property type="evidence" value="ECO:0007669"/>
    <property type="project" value="UniProtKB-SubCell"/>
</dbReference>
<dbReference type="PROSITE" id="PS00018">
    <property type="entry name" value="EF_HAND_1"/>
    <property type="match status" value="2"/>
</dbReference>
<dbReference type="GO" id="GO:0004435">
    <property type="term" value="F:phosphatidylinositol-4,5-bisphosphate phospholipase C activity"/>
    <property type="evidence" value="ECO:0007669"/>
    <property type="project" value="UniProtKB-EC"/>
</dbReference>
<keyword evidence="7" id="KW-0677">Repeat</keyword>
<evidence type="ECO:0000256" key="5">
    <source>
        <dbReference type="ARBA" id="ARBA00022490"/>
    </source>
</evidence>
<feature type="binding site" evidence="19">
    <location>
        <position position="447"/>
    </location>
    <ligand>
        <name>substrate</name>
    </ligand>
</feature>
<dbReference type="PANTHER" id="PTHR10336:SF31">
    <property type="entry name" value="1-PHOSPHATIDYLINOSITOL 4,5-BISPHOSPHATE PHOSPHODIESTERASE DELTA-4"/>
    <property type="match status" value="1"/>
</dbReference>
<dbReference type="Pfam" id="PF00388">
    <property type="entry name" value="PI-PLC-X"/>
    <property type="match status" value="1"/>
</dbReference>
<dbReference type="SUPFAM" id="SSF51695">
    <property type="entry name" value="PLC-like phosphodiesterases"/>
    <property type="match status" value="1"/>
</dbReference>
<dbReference type="InterPro" id="IPR001711">
    <property type="entry name" value="PLipase_C_Pinositol-sp_Y"/>
</dbReference>
<dbReference type="CDD" id="cd08593">
    <property type="entry name" value="PI-PLCc_delta"/>
    <property type="match status" value="1"/>
</dbReference>
<keyword evidence="15" id="KW-0539">Nucleus</keyword>
<feature type="binding site" evidence="20">
    <location>
        <position position="320"/>
    </location>
    <ligand>
        <name>Ca(2+)</name>
        <dbReference type="ChEBI" id="CHEBI:29108"/>
        <label>3</label>
        <note>catalytic</note>
    </ligand>
</feature>
<keyword evidence="5" id="KW-0963">Cytoplasm</keyword>
<evidence type="ECO:0000256" key="9">
    <source>
        <dbReference type="ARBA" id="ARBA00022824"/>
    </source>
</evidence>
<evidence type="ECO:0000256" key="17">
    <source>
        <dbReference type="ARBA" id="ARBA00023726"/>
    </source>
</evidence>
<dbReference type="InterPro" id="IPR015359">
    <property type="entry name" value="PLC_EF-hand-like"/>
</dbReference>
<keyword evidence="9" id="KW-0256">Endoplasmic reticulum</keyword>
<evidence type="ECO:0000256" key="18">
    <source>
        <dbReference type="PIRSR" id="PIRSR628391-1"/>
    </source>
</evidence>
<dbReference type="GeneTree" id="ENSGT00940000156180"/>
<comment type="catalytic activity">
    <reaction evidence="17">
        <text>a 1,2-diacyl-sn-glycero-3-phospho-(1D-myo-inositol) + H2O = 1D-myo-inositol 1-phosphate + a 1,2-diacyl-sn-glycerol + H(+)</text>
        <dbReference type="Rhea" id="RHEA:43484"/>
        <dbReference type="ChEBI" id="CHEBI:15377"/>
        <dbReference type="ChEBI" id="CHEBI:15378"/>
        <dbReference type="ChEBI" id="CHEBI:17815"/>
        <dbReference type="ChEBI" id="CHEBI:57880"/>
        <dbReference type="ChEBI" id="CHEBI:58433"/>
    </reaction>
    <physiologicalReaction direction="left-to-right" evidence="17">
        <dbReference type="Rhea" id="RHEA:43485"/>
    </physiologicalReaction>
</comment>
<dbReference type="SMART" id="SM00149">
    <property type="entry name" value="PLCYc"/>
    <property type="match status" value="1"/>
</dbReference>
<dbReference type="InterPro" id="IPR011993">
    <property type="entry name" value="PH-like_dom_sf"/>
</dbReference>
<feature type="domain" description="EF-hand" evidence="27">
    <location>
        <begin position="184"/>
        <end position="219"/>
    </location>
</feature>
<evidence type="ECO:0000256" key="23">
    <source>
        <dbReference type="SAM" id="MobiDB-lite"/>
    </source>
</evidence>
<dbReference type="InterPro" id="IPR001849">
    <property type="entry name" value="PH_domain"/>
</dbReference>
<evidence type="ECO:0000256" key="20">
    <source>
        <dbReference type="PIRSR" id="PIRSR628391-3"/>
    </source>
</evidence>
<keyword evidence="21" id="KW-0325">Glycoprotein</keyword>
<dbReference type="PROSITE" id="PS50222">
    <property type="entry name" value="EF_HAND_2"/>
    <property type="match status" value="2"/>
</dbReference>
<accession>A0A8C7SGT4</accession>
<feature type="binding site" evidence="20">
    <location>
        <position position="351"/>
    </location>
    <ligand>
        <name>Ca(2+)</name>
        <dbReference type="ChEBI" id="CHEBI:29108"/>
        <label>3</label>
        <note>catalytic</note>
    </ligand>
</feature>
<dbReference type="Gene3D" id="2.60.40.150">
    <property type="entry name" value="C2 domain"/>
    <property type="match status" value="1"/>
</dbReference>
<dbReference type="GO" id="GO:0016042">
    <property type="term" value="P:lipid catabolic process"/>
    <property type="evidence" value="ECO:0007669"/>
    <property type="project" value="UniProtKB-KW"/>
</dbReference>
<reference evidence="28" key="3">
    <citation type="submission" date="2025-09" db="UniProtKB">
        <authorList>
            <consortium name="Ensembl"/>
        </authorList>
    </citation>
    <scope>IDENTIFICATION</scope>
</reference>
<dbReference type="SUPFAM" id="SSF49562">
    <property type="entry name" value="C2 domain (Calcium/lipid-binding domain, CaLB)"/>
    <property type="match status" value="1"/>
</dbReference>
<comment type="catalytic activity">
    <reaction evidence="16">
        <text>a 1,2-diacyl-sn-glycero-3-phospho-(1D-myo-inositol-4,5-bisphosphate) + H2O = 1D-myo-inositol 1,4,5-trisphosphate + a 1,2-diacyl-sn-glycerol + H(+)</text>
        <dbReference type="Rhea" id="RHEA:33179"/>
        <dbReference type="ChEBI" id="CHEBI:15377"/>
        <dbReference type="ChEBI" id="CHEBI:15378"/>
        <dbReference type="ChEBI" id="CHEBI:17815"/>
        <dbReference type="ChEBI" id="CHEBI:58456"/>
        <dbReference type="ChEBI" id="CHEBI:203600"/>
        <dbReference type="EC" id="3.1.4.11"/>
    </reaction>
    <physiologicalReaction direction="left-to-right" evidence="16">
        <dbReference type="Rhea" id="RHEA:33180"/>
    </physiologicalReaction>
</comment>
<evidence type="ECO:0000256" key="15">
    <source>
        <dbReference type="ARBA" id="ARBA00023242"/>
    </source>
</evidence>
<evidence type="ECO:0000256" key="11">
    <source>
        <dbReference type="ARBA" id="ARBA00022963"/>
    </source>
</evidence>
<evidence type="ECO:0000256" key="14">
    <source>
        <dbReference type="ARBA" id="ARBA00023224"/>
    </source>
</evidence>
<protein>
    <recommendedName>
        <fullName evidence="22">Phosphoinositide phospholipase C</fullName>
        <ecNumber evidence="22">3.1.4.11</ecNumber>
    </recommendedName>
</protein>
<dbReference type="EC" id="3.1.4.11" evidence="22"/>
<evidence type="ECO:0000256" key="4">
    <source>
        <dbReference type="ARBA" id="ARBA00004496"/>
    </source>
</evidence>
<feature type="binding site" evidence="20">
    <location>
        <position position="671"/>
    </location>
    <ligand>
        <name>Ca(2+)</name>
        <dbReference type="ChEBI" id="CHEBI:29108"/>
        <label>4</label>
    </ligand>
</feature>
<keyword evidence="12 22" id="KW-0443">Lipid metabolism</keyword>
<feature type="region of interest" description="Disordered" evidence="23">
    <location>
        <begin position="457"/>
        <end position="480"/>
    </location>
</feature>
<dbReference type="Ensembl" id="ENSOMYT00000074682.2">
    <property type="protein sequence ID" value="ENSOMYP00000068549.2"/>
    <property type="gene ID" value="ENSOMYG00000030877.2"/>
</dbReference>
<evidence type="ECO:0000256" key="19">
    <source>
        <dbReference type="PIRSR" id="PIRSR628391-2"/>
    </source>
</evidence>
<dbReference type="SUPFAM" id="SSF50729">
    <property type="entry name" value="PH domain-like"/>
    <property type="match status" value="1"/>
</dbReference>
<dbReference type="Gene3D" id="2.30.29.30">
    <property type="entry name" value="Pleckstrin-homology domain (PH domain)/Phosphotyrosine-binding domain (PTB)"/>
    <property type="match status" value="1"/>
</dbReference>
<evidence type="ECO:0000256" key="16">
    <source>
        <dbReference type="ARBA" id="ARBA00023674"/>
    </source>
</evidence>
<comment type="cofactor">
    <cofactor evidence="20">
        <name>Ca(2+)</name>
        <dbReference type="ChEBI" id="CHEBI:29108"/>
    </cofactor>
    <text evidence="20">Binds 3 Ca(2+) ions per subunit. Two of the Ca(2+) ions are bound to the C2 domain.</text>
</comment>
<dbReference type="Gene3D" id="3.20.20.190">
    <property type="entry name" value="Phosphatidylinositol (PI) phosphodiesterase"/>
    <property type="match status" value="1"/>
</dbReference>
<dbReference type="FunFam" id="1.10.238.10:FF:000005">
    <property type="entry name" value="Phosphoinositide phospholipase C"/>
    <property type="match status" value="1"/>
</dbReference>
<evidence type="ECO:0000313" key="29">
    <source>
        <dbReference type="Proteomes" id="UP000694395"/>
    </source>
</evidence>
<evidence type="ECO:0000256" key="10">
    <source>
        <dbReference type="ARBA" id="ARBA00022837"/>
    </source>
</evidence>
<evidence type="ECO:0000256" key="22">
    <source>
        <dbReference type="RuleBase" id="RU361133"/>
    </source>
</evidence>
<feature type="binding site" evidence="20">
    <location>
        <position position="349"/>
    </location>
    <ligand>
        <name>Ca(2+)</name>
        <dbReference type="ChEBI" id="CHEBI:29108"/>
        <label>3</label>
        <note>catalytic</note>
    </ligand>
</feature>
<feature type="domain" description="PI-PLC Y-box" evidence="26">
    <location>
        <begin position="488"/>
        <end position="604"/>
    </location>
</feature>
<dbReference type="PROSITE" id="PS50008">
    <property type="entry name" value="PIPLC_Y_DOMAIN"/>
    <property type="match status" value="1"/>
</dbReference>
<keyword evidence="29" id="KW-1185">Reference proteome</keyword>
<dbReference type="InterPro" id="IPR011992">
    <property type="entry name" value="EF-hand-dom_pair"/>
</dbReference>
<keyword evidence="13" id="KW-0472">Membrane</keyword>
<dbReference type="FunFam" id="2.30.29.30:FF:000088">
    <property type="entry name" value="Phosphoinositide phospholipase C"/>
    <property type="match status" value="1"/>
</dbReference>
<dbReference type="SMART" id="SM00233">
    <property type="entry name" value="PH"/>
    <property type="match status" value="1"/>
</dbReference>
<evidence type="ECO:0000256" key="6">
    <source>
        <dbReference type="ARBA" id="ARBA00022723"/>
    </source>
</evidence>
<feature type="binding site" evidence="19">
    <location>
        <position position="544"/>
    </location>
    <ligand>
        <name>substrate</name>
    </ligand>
</feature>
<dbReference type="GO" id="GO:0005509">
    <property type="term" value="F:calcium ion binding"/>
    <property type="evidence" value="ECO:0007669"/>
    <property type="project" value="InterPro"/>
</dbReference>
<keyword evidence="11 22" id="KW-0442">Lipid degradation</keyword>
<feature type="binding site" evidence="20">
    <location>
        <position position="700"/>
    </location>
    <ligand>
        <name>Ca(2+)</name>
        <dbReference type="ChEBI" id="CHEBI:29108"/>
        <label>5</label>
    </ligand>
</feature>
<dbReference type="AlphaFoldDB" id="A0A8C7SGT4"/>
<organism evidence="28 29">
    <name type="scientific">Oncorhynchus mykiss</name>
    <name type="common">Rainbow trout</name>
    <name type="synonym">Salmo gairdneri</name>
    <dbReference type="NCBI Taxonomy" id="8022"/>
    <lineage>
        <taxon>Eukaryota</taxon>
        <taxon>Metazoa</taxon>
        <taxon>Chordata</taxon>
        <taxon>Craniata</taxon>
        <taxon>Vertebrata</taxon>
        <taxon>Euteleostomi</taxon>
        <taxon>Actinopterygii</taxon>
        <taxon>Neopterygii</taxon>
        <taxon>Teleostei</taxon>
        <taxon>Protacanthopterygii</taxon>
        <taxon>Salmoniformes</taxon>
        <taxon>Salmonidae</taxon>
        <taxon>Salmoninae</taxon>
        <taxon>Oncorhynchus</taxon>
    </lineage>
</organism>
<feature type="binding site" evidence="20">
    <location>
        <position position="398"/>
    </location>
    <ligand>
        <name>Ca(2+)</name>
        <dbReference type="ChEBI" id="CHEBI:29108"/>
        <label>3</label>
        <note>catalytic</note>
    </ligand>
</feature>
<reference evidence="28" key="2">
    <citation type="submission" date="2025-08" db="UniProtKB">
        <authorList>
            <consortium name="Ensembl"/>
        </authorList>
    </citation>
    <scope>IDENTIFICATION</scope>
</reference>
<evidence type="ECO:0000256" key="2">
    <source>
        <dbReference type="ARBA" id="ARBA00004170"/>
    </source>
</evidence>
<dbReference type="InterPro" id="IPR002048">
    <property type="entry name" value="EF_hand_dom"/>
</dbReference>
<dbReference type="SUPFAM" id="SSF47473">
    <property type="entry name" value="EF-hand"/>
    <property type="match status" value="1"/>
</dbReference>
<proteinExistence type="predicted"/>
<comment type="subcellular location">
    <subcellularLocation>
        <location evidence="4">Cytoplasm</location>
    </subcellularLocation>
    <subcellularLocation>
        <location evidence="3">Endoplasmic reticulum</location>
    </subcellularLocation>
    <subcellularLocation>
        <location evidence="2">Membrane</location>
        <topology evidence="2">Peripheral membrane protein</topology>
    </subcellularLocation>
    <subcellularLocation>
        <location evidence="1">Nucleus</location>
    </subcellularLocation>
</comment>
<feature type="glycosylation site" description="O-linked (GlcNAc) serine" evidence="21">
    <location>
        <position position="199"/>
    </location>
</feature>
<dbReference type="GO" id="GO:0005783">
    <property type="term" value="C:endoplasmic reticulum"/>
    <property type="evidence" value="ECO:0007669"/>
    <property type="project" value="UniProtKB-SubCell"/>
</dbReference>
<evidence type="ECO:0000259" key="24">
    <source>
        <dbReference type="PROSITE" id="PS50003"/>
    </source>
</evidence>
<evidence type="ECO:0000259" key="25">
    <source>
        <dbReference type="PROSITE" id="PS50004"/>
    </source>
</evidence>
<dbReference type="Pfam" id="PF00169">
    <property type="entry name" value="PH"/>
    <property type="match status" value="1"/>
</dbReference>
<dbReference type="GO" id="GO:0035556">
    <property type="term" value="P:intracellular signal transduction"/>
    <property type="evidence" value="ECO:0007669"/>
    <property type="project" value="InterPro"/>
</dbReference>
<dbReference type="InterPro" id="IPR018247">
    <property type="entry name" value="EF_Hand_1_Ca_BS"/>
</dbReference>
<dbReference type="InterPro" id="IPR017946">
    <property type="entry name" value="PLC-like_Pdiesterase_TIM-brl"/>
</dbReference>
<evidence type="ECO:0000256" key="7">
    <source>
        <dbReference type="ARBA" id="ARBA00022737"/>
    </source>
</evidence>
<evidence type="ECO:0000259" key="27">
    <source>
        <dbReference type="PROSITE" id="PS50222"/>
    </source>
</evidence>
<feature type="binding site" evidence="20">
    <location>
        <position position="645"/>
    </location>
    <ligand>
        <name>Ca(2+)</name>
        <dbReference type="ChEBI" id="CHEBI:29108"/>
        <label>4</label>
    </ligand>
</feature>
<keyword evidence="6 20" id="KW-0479">Metal-binding</keyword>
<dbReference type="InterPro" id="IPR001192">
    <property type="entry name" value="PI-PLC_fam"/>
</dbReference>
<dbReference type="FunFam" id="2.60.40.150:FF:000058">
    <property type="entry name" value="Phosphoinositide phospholipase C"/>
    <property type="match status" value="1"/>
</dbReference>
<dbReference type="Gene3D" id="1.10.238.10">
    <property type="entry name" value="EF-hand"/>
    <property type="match status" value="2"/>
</dbReference>
<feature type="active site" evidence="18">
    <location>
        <position position="364"/>
    </location>
</feature>
<dbReference type="PROSITE" id="PS50004">
    <property type="entry name" value="C2"/>
    <property type="match status" value="1"/>
</dbReference>
<dbReference type="Proteomes" id="UP000694395">
    <property type="component" value="Chromosome 3"/>
</dbReference>
<feature type="binding site" evidence="20">
    <location>
        <position position="701"/>
    </location>
    <ligand>
        <name>Ca(2+)</name>
        <dbReference type="ChEBI" id="CHEBI:29108"/>
        <label>5</label>
    </ligand>
</feature>
<dbReference type="PROSITE" id="PS50007">
    <property type="entry name" value="PIPLC_X_DOMAIN"/>
    <property type="match status" value="1"/>
</dbReference>
<dbReference type="InterPro" id="IPR028391">
    <property type="entry name" value="PLC-delta1_cat"/>
</dbReference>
<dbReference type="SMART" id="SM00054">
    <property type="entry name" value="EFh"/>
    <property type="match status" value="2"/>
</dbReference>
<dbReference type="SMART" id="SM00148">
    <property type="entry name" value="PLCXc"/>
    <property type="match status" value="1"/>
</dbReference>
<evidence type="ECO:0000313" key="28">
    <source>
        <dbReference type="Ensembl" id="ENSOMYP00000068549.2"/>
    </source>
</evidence>
<feature type="binding site" evidence="19">
    <location>
        <position position="517"/>
    </location>
    <ligand>
        <name>substrate</name>
    </ligand>
</feature>
<dbReference type="GO" id="GO:0005886">
    <property type="term" value="C:plasma membrane"/>
    <property type="evidence" value="ECO:0007669"/>
    <property type="project" value="TreeGrafter"/>
</dbReference>
<feature type="compositionally biased region" description="Acidic residues" evidence="23">
    <location>
        <begin position="457"/>
        <end position="474"/>
    </location>
</feature>
<feature type="binding site" evidence="19">
    <location>
        <position position="449"/>
    </location>
    <ligand>
        <name>substrate</name>
    </ligand>
</feature>
<dbReference type="Pfam" id="PF09279">
    <property type="entry name" value="EF-hand_like"/>
    <property type="match status" value="1"/>
</dbReference>
<dbReference type="PANTHER" id="PTHR10336">
    <property type="entry name" value="PHOSPHOINOSITIDE-SPECIFIC PHOSPHOLIPASE C FAMILY PROTEIN"/>
    <property type="match status" value="1"/>
</dbReference>
<evidence type="ECO:0000256" key="3">
    <source>
        <dbReference type="ARBA" id="ARBA00004240"/>
    </source>
</evidence>
<evidence type="ECO:0000256" key="1">
    <source>
        <dbReference type="ARBA" id="ARBA00004123"/>
    </source>
</evidence>
<feature type="domain" description="C2" evidence="25">
    <location>
        <begin position="603"/>
        <end position="731"/>
    </location>
</feature>
<keyword evidence="8 22" id="KW-0378">Hydrolase</keyword>
<sequence length="755" mass="86807">LPCISKMIVQKKKKKHVFVFVLSFTRSNGDEDLQVMKAGAMLRKVKSRSWKKQRHFRLQEDGQTIWYKSRWAGTVSVADVDVVREGHQSEILLSIADEFPADLCFTLVFRGRRSNLDLVAESPSEAQVWIRGVRKLIQNTKSMNDKERLDQWIWDWFQKADKNKDGRMNFKEVRTLLKMMNVDMNEEYTLRLFTMADNSESGCLENEEFVQFYKMLTKREDVWRVFQDYSRDGQILTLAELEDFLKQEQQEGERSLEHAQELIDRYEPSENAKKHGAMSIDGFQMYLVSPEGAILDPQLLALHQDMSQPLSHYFICSSHNTYLMDDQLRGQSSQEAYIQALKRGCRCVEVDCWDGPNGEPVVYHGHTFTSKILFRDVITTLAEYAFKVSEFPVILSLENHCSMEQQRVMAQLLDTILGDTLLRAPLDRLVPQELPSPQDLKGKVLLKAKKIGGVEESETLTDEVTDEVSDEDEADPKSLSKSKFSRELSDLVVYCKSVHFHSFEYSRLHSKCYEMSSFSESKARKLAKDTGAEFVHHNSRQLSRVYPSGMRTDSSNYNPQELWNVGCQIVALNFQTAGPEMDLNDGLFSQNGCCGYVLKPDFMRNDDSFDPERPQDRNGYTSLRLSIQVISGQQLPKVNHKEGSIVDPLVRVEIYGVFQDQAKQETSYIDNNGFNPLWNETLNFIVHVPELALVRFVVEDYDKSSRNDFMGQFTVPFTCIQPGYRHIHLLSKDGTAIPLSSLFVNIKISELTTEV</sequence>
<evidence type="ECO:0000256" key="21">
    <source>
        <dbReference type="PIRSR" id="PIRSR628391-4"/>
    </source>
</evidence>
<dbReference type="PRINTS" id="PR00390">
    <property type="entry name" value="PHPHLIPASEC"/>
</dbReference>
<evidence type="ECO:0000256" key="8">
    <source>
        <dbReference type="ARBA" id="ARBA00022801"/>
    </source>
</evidence>
<dbReference type="Pfam" id="PF00168">
    <property type="entry name" value="C2"/>
    <property type="match status" value="1"/>
</dbReference>
<feature type="binding site" evidence="20">
    <location>
        <position position="702"/>
    </location>
    <ligand>
        <name>Ca(2+)</name>
        <dbReference type="ChEBI" id="CHEBI:29108"/>
        <label>5</label>
    </ligand>
</feature>
<keyword evidence="14" id="KW-0807">Transducer</keyword>
<dbReference type="FunFam" id="3.20.20.190:FF:000020">
    <property type="entry name" value="Phosphoinositide phospholipase C"/>
    <property type="match status" value="1"/>
</dbReference>
<dbReference type="PROSITE" id="PS50003">
    <property type="entry name" value="PH_DOMAIN"/>
    <property type="match status" value="1"/>
</dbReference>
<keyword evidence="10 20" id="KW-0106">Calcium</keyword>
<evidence type="ECO:0000259" key="26">
    <source>
        <dbReference type="PROSITE" id="PS50008"/>
    </source>
</evidence>
<dbReference type="InterPro" id="IPR035892">
    <property type="entry name" value="C2_domain_sf"/>
</dbReference>
<reference evidence="28" key="1">
    <citation type="submission" date="2020-07" db="EMBL/GenBank/DDBJ databases">
        <title>A long reads based de novo assembly of the rainbow trout Arlee double haploid line genome.</title>
        <authorList>
            <person name="Gao G."/>
            <person name="Palti Y."/>
        </authorList>
    </citation>
    <scope>NUCLEOTIDE SEQUENCE [LARGE SCALE GENOMIC DNA]</scope>
</reference>
<dbReference type="CDD" id="cd00275">
    <property type="entry name" value="C2_PLC_like"/>
    <property type="match status" value="1"/>
</dbReference>